<protein>
    <recommendedName>
        <fullName evidence="4">diacylglycerol O-acyltransferase</fullName>
        <ecNumber evidence="4">2.3.1.20</ecNumber>
    </recommendedName>
</protein>
<evidence type="ECO:0000256" key="9">
    <source>
        <dbReference type="ARBA" id="ARBA00023315"/>
    </source>
</evidence>
<name>A0A9W6S0L9_9ACTN</name>
<evidence type="ECO:0000256" key="11">
    <source>
        <dbReference type="SAM" id="MobiDB-lite"/>
    </source>
</evidence>
<evidence type="ECO:0000256" key="10">
    <source>
        <dbReference type="ARBA" id="ARBA00048109"/>
    </source>
</evidence>
<evidence type="ECO:0000313" key="14">
    <source>
        <dbReference type="EMBL" id="GLY83592.1"/>
    </source>
</evidence>
<keyword evidence="6" id="KW-0808">Transferase</keyword>
<comment type="caution">
    <text evidence="14">The sequence shown here is derived from an EMBL/GenBank/DDBJ whole genome shotgun (WGS) entry which is preliminary data.</text>
</comment>
<evidence type="ECO:0000256" key="2">
    <source>
        <dbReference type="ARBA" id="ARBA00005189"/>
    </source>
</evidence>
<keyword evidence="9" id="KW-0012">Acyltransferase</keyword>
<evidence type="ECO:0000259" key="12">
    <source>
        <dbReference type="Pfam" id="PF03007"/>
    </source>
</evidence>
<dbReference type="GO" id="GO:0071731">
    <property type="term" value="P:response to nitric oxide"/>
    <property type="evidence" value="ECO:0007669"/>
    <property type="project" value="TreeGrafter"/>
</dbReference>
<dbReference type="InterPro" id="IPR045034">
    <property type="entry name" value="O-acyltransferase_WSD1-like"/>
</dbReference>
<dbReference type="InterPro" id="IPR009721">
    <property type="entry name" value="O-acyltransferase_WSD1_C"/>
</dbReference>
<dbReference type="PANTHER" id="PTHR31650:SF1">
    <property type="entry name" value="WAX ESTER SYNTHASE_DIACYLGLYCEROL ACYLTRANSFERASE 4-RELATED"/>
    <property type="match status" value="1"/>
</dbReference>
<reference evidence="14" key="1">
    <citation type="submission" date="2023-03" db="EMBL/GenBank/DDBJ databases">
        <title>Actinoallomurus iriomotensis NBRC 103684.</title>
        <authorList>
            <person name="Ichikawa N."/>
            <person name="Sato H."/>
            <person name="Tonouchi N."/>
        </authorList>
    </citation>
    <scope>NUCLEOTIDE SEQUENCE</scope>
    <source>
        <strain evidence="14">NBRC 103684</strain>
    </source>
</reference>
<dbReference type="GO" id="GO:0001666">
    <property type="term" value="P:response to hypoxia"/>
    <property type="evidence" value="ECO:0007669"/>
    <property type="project" value="TreeGrafter"/>
</dbReference>
<sequence>MASREIHATRDRLPTGPVPPLGPVERAFLAYDAAHPRVNLAIGGLALFDGPAPAIDEVRRWFGERLPSLPRLGNAPTPAGRRRNAWLPLAPHALTALIGERVVAPEQGRIGLISAVDDLLREGVRDGGPLWRAWLLRGHAENEFALLYLGHHALHDGMSIPHRVAGSLLSPDPPGPPQGEHRTPRHGPARARPGLGEMTRGGANLVRGFWPPARPVTDGDLTGDRRLTWTFTDLSLLRHVAHEHRTTVNTVFLAALTTVLREWPGSPWHNLSNPDKRPWALVPMSTRSRPGGGAVGNRFIPFRVGLPCDESSPARQLAILHAATERGKGDGRTAAESRLGATMPRWLARLLVEAIQSPRHSHLLATNVPGPDRALELAGRPVTGFVPVSYLPAGQPLGVALTTYRERTCAAFITDSGCPDPGDLADRWLRAVQRLVPPGRRPPSPSTQR</sequence>
<accession>A0A9W6S0L9</accession>
<proteinExistence type="inferred from homology"/>
<dbReference type="GO" id="GO:0019432">
    <property type="term" value="P:triglyceride biosynthetic process"/>
    <property type="evidence" value="ECO:0007669"/>
    <property type="project" value="TreeGrafter"/>
</dbReference>
<evidence type="ECO:0000313" key="15">
    <source>
        <dbReference type="Proteomes" id="UP001165074"/>
    </source>
</evidence>
<keyword evidence="7" id="KW-0319">Glycerol metabolism</keyword>
<dbReference type="Proteomes" id="UP001165074">
    <property type="component" value="Unassembled WGS sequence"/>
</dbReference>
<evidence type="ECO:0000256" key="6">
    <source>
        <dbReference type="ARBA" id="ARBA00022679"/>
    </source>
</evidence>
<feature type="region of interest" description="Disordered" evidence="11">
    <location>
        <begin position="165"/>
        <end position="197"/>
    </location>
</feature>
<dbReference type="RefSeq" id="WP_285568089.1">
    <property type="nucleotide sequence ID" value="NZ_BSTK01000002.1"/>
</dbReference>
<feature type="domain" description="O-acyltransferase WSD1-like N-terminal" evidence="12">
    <location>
        <begin position="37"/>
        <end position="187"/>
    </location>
</feature>
<organism evidence="14 15">
    <name type="scientific">Actinoallomurus iriomotensis</name>
    <dbReference type="NCBI Taxonomy" id="478107"/>
    <lineage>
        <taxon>Bacteria</taxon>
        <taxon>Bacillati</taxon>
        <taxon>Actinomycetota</taxon>
        <taxon>Actinomycetes</taxon>
        <taxon>Streptosporangiales</taxon>
        <taxon>Thermomonosporaceae</taxon>
        <taxon>Actinoallomurus</taxon>
    </lineage>
</organism>
<keyword evidence="5" id="KW-0444">Lipid biosynthesis</keyword>
<evidence type="ECO:0000256" key="4">
    <source>
        <dbReference type="ARBA" id="ARBA00013244"/>
    </source>
</evidence>
<comment type="pathway">
    <text evidence="2">Lipid metabolism.</text>
</comment>
<dbReference type="AlphaFoldDB" id="A0A9W6S0L9"/>
<keyword evidence="15" id="KW-1185">Reference proteome</keyword>
<evidence type="ECO:0000256" key="7">
    <source>
        <dbReference type="ARBA" id="ARBA00022798"/>
    </source>
</evidence>
<comment type="pathway">
    <text evidence="1">Glycerolipid metabolism; triacylglycerol biosynthesis.</text>
</comment>
<dbReference type="EMBL" id="BSTK01000002">
    <property type="protein sequence ID" value="GLY83592.1"/>
    <property type="molecule type" value="Genomic_DNA"/>
</dbReference>
<dbReference type="GO" id="GO:0005886">
    <property type="term" value="C:plasma membrane"/>
    <property type="evidence" value="ECO:0007669"/>
    <property type="project" value="TreeGrafter"/>
</dbReference>
<gene>
    <name evidence="14" type="ORF">Airi02_015220</name>
</gene>
<dbReference type="Pfam" id="PF06974">
    <property type="entry name" value="WS_DGAT_C"/>
    <property type="match status" value="1"/>
</dbReference>
<keyword evidence="8" id="KW-0443">Lipid metabolism</keyword>
<dbReference type="PANTHER" id="PTHR31650">
    <property type="entry name" value="O-ACYLTRANSFERASE (WSD1-LIKE) FAMILY PROTEIN"/>
    <property type="match status" value="1"/>
</dbReference>
<dbReference type="GO" id="GO:0051701">
    <property type="term" value="P:biological process involved in interaction with host"/>
    <property type="evidence" value="ECO:0007669"/>
    <property type="project" value="TreeGrafter"/>
</dbReference>
<evidence type="ECO:0000256" key="3">
    <source>
        <dbReference type="ARBA" id="ARBA00009587"/>
    </source>
</evidence>
<comment type="catalytic activity">
    <reaction evidence="10">
        <text>an acyl-CoA + a 1,2-diacyl-sn-glycerol = a triacyl-sn-glycerol + CoA</text>
        <dbReference type="Rhea" id="RHEA:10868"/>
        <dbReference type="ChEBI" id="CHEBI:17815"/>
        <dbReference type="ChEBI" id="CHEBI:57287"/>
        <dbReference type="ChEBI" id="CHEBI:58342"/>
        <dbReference type="ChEBI" id="CHEBI:64615"/>
        <dbReference type="EC" id="2.3.1.20"/>
    </reaction>
</comment>
<dbReference type="GO" id="GO:0004144">
    <property type="term" value="F:diacylglycerol O-acyltransferase activity"/>
    <property type="evidence" value="ECO:0007669"/>
    <property type="project" value="UniProtKB-EC"/>
</dbReference>
<dbReference type="EC" id="2.3.1.20" evidence="4"/>
<dbReference type="Gene3D" id="3.30.559.30">
    <property type="entry name" value="Nonribosomal peptide synthetase, condensation domain"/>
    <property type="match status" value="1"/>
</dbReference>
<evidence type="ECO:0000256" key="1">
    <source>
        <dbReference type="ARBA" id="ARBA00004771"/>
    </source>
</evidence>
<feature type="domain" description="O-acyltransferase WSD1 C-terminal" evidence="13">
    <location>
        <begin position="296"/>
        <end position="432"/>
    </location>
</feature>
<evidence type="ECO:0000259" key="13">
    <source>
        <dbReference type="Pfam" id="PF06974"/>
    </source>
</evidence>
<comment type="similarity">
    <text evidence="3">Belongs to the long-chain O-acyltransferase family.</text>
</comment>
<evidence type="ECO:0000256" key="5">
    <source>
        <dbReference type="ARBA" id="ARBA00022516"/>
    </source>
</evidence>
<dbReference type="InterPro" id="IPR004255">
    <property type="entry name" value="O-acyltransferase_WSD1_N"/>
</dbReference>
<evidence type="ECO:0000256" key="8">
    <source>
        <dbReference type="ARBA" id="ARBA00023098"/>
    </source>
</evidence>
<dbReference type="Pfam" id="PF03007">
    <property type="entry name" value="WS_DGAT_cat"/>
    <property type="match status" value="1"/>
</dbReference>
<dbReference type="GO" id="GO:0006071">
    <property type="term" value="P:glycerol metabolic process"/>
    <property type="evidence" value="ECO:0007669"/>
    <property type="project" value="UniProtKB-KW"/>
</dbReference>
<dbReference type="SUPFAM" id="SSF52777">
    <property type="entry name" value="CoA-dependent acyltransferases"/>
    <property type="match status" value="1"/>
</dbReference>